<feature type="transmembrane region" description="Helical" evidence="1">
    <location>
        <begin position="20"/>
        <end position="38"/>
    </location>
</feature>
<feature type="transmembrane region" description="Helical" evidence="1">
    <location>
        <begin position="178"/>
        <end position="201"/>
    </location>
</feature>
<dbReference type="RefSeq" id="WP_277444200.1">
    <property type="nucleotide sequence ID" value="NZ_JAKOAV010000019.1"/>
</dbReference>
<feature type="transmembrane region" description="Helical" evidence="1">
    <location>
        <begin position="44"/>
        <end position="65"/>
    </location>
</feature>
<organism evidence="2 3">
    <name type="scientific">Pelotomaculum isophthalicicum JI</name>
    <dbReference type="NCBI Taxonomy" id="947010"/>
    <lineage>
        <taxon>Bacteria</taxon>
        <taxon>Bacillati</taxon>
        <taxon>Bacillota</taxon>
        <taxon>Clostridia</taxon>
        <taxon>Eubacteriales</taxon>
        <taxon>Desulfotomaculaceae</taxon>
        <taxon>Pelotomaculum</taxon>
    </lineage>
</organism>
<dbReference type="AlphaFoldDB" id="A0A9X4JUA4"/>
<name>A0A9X4JUA4_9FIRM</name>
<gene>
    <name evidence="2" type="ORF">L7E55_10615</name>
</gene>
<protein>
    <recommendedName>
        <fullName evidence="4">Intracellular septation protein A</fullName>
    </recommendedName>
</protein>
<feature type="transmembrane region" description="Helical" evidence="1">
    <location>
        <begin position="72"/>
        <end position="90"/>
    </location>
</feature>
<accession>A0A9X4JUA4</accession>
<evidence type="ECO:0000313" key="2">
    <source>
        <dbReference type="EMBL" id="MDF9408800.1"/>
    </source>
</evidence>
<reference evidence="2" key="1">
    <citation type="submission" date="2022-02" db="EMBL/GenBank/DDBJ databases">
        <authorList>
            <person name="Leng L."/>
        </authorList>
    </citation>
    <scope>NUCLEOTIDE SEQUENCE</scope>
    <source>
        <strain evidence="2">JI</strain>
    </source>
</reference>
<evidence type="ECO:0008006" key="4">
    <source>
        <dbReference type="Google" id="ProtNLM"/>
    </source>
</evidence>
<dbReference type="EMBL" id="JAKOAV010000019">
    <property type="protein sequence ID" value="MDF9408800.1"/>
    <property type="molecule type" value="Genomic_DNA"/>
</dbReference>
<comment type="caution">
    <text evidence="2">The sequence shown here is derived from an EMBL/GenBank/DDBJ whole genome shotgun (WGS) entry which is preliminary data.</text>
</comment>
<feature type="transmembrane region" description="Helical" evidence="1">
    <location>
        <begin position="145"/>
        <end position="166"/>
    </location>
</feature>
<dbReference type="Proteomes" id="UP001154312">
    <property type="component" value="Unassembled WGS sequence"/>
</dbReference>
<feature type="transmembrane region" description="Helical" evidence="1">
    <location>
        <begin position="96"/>
        <end position="118"/>
    </location>
</feature>
<keyword evidence="1" id="KW-0812">Transmembrane</keyword>
<sequence>MAEKLEQARVIQRGEVLRHIFNREFIISVIIPIIILAVSSRYNMTLPGTILAGSWALAAGTVKLARERRVNVYAMIVAGFSVIGLIGTIISSNPTFYLASPIILDVVLAVIFFGSLLFGRPLIQIFAEYEMKDAFPQALRAHPKYASAWTILTAGWGILSISQALLRVVLLLSTPAALYYTVSSLYGNITTPLFLVFTLWFPRWYWRDL</sequence>
<keyword evidence="3" id="KW-1185">Reference proteome</keyword>
<evidence type="ECO:0000256" key="1">
    <source>
        <dbReference type="SAM" id="Phobius"/>
    </source>
</evidence>
<evidence type="ECO:0000313" key="3">
    <source>
        <dbReference type="Proteomes" id="UP001154312"/>
    </source>
</evidence>
<keyword evidence="1" id="KW-0472">Membrane</keyword>
<dbReference type="NCBIfam" id="NF041646">
    <property type="entry name" value="VC0807_fam"/>
    <property type="match status" value="1"/>
</dbReference>
<proteinExistence type="predicted"/>
<keyword evidence="1" id="KW-1133">Transmembrane helix</keyword>